<dbReference type="PROSITE" id="PS50890">
    <property type="entry name" value="PUA"/>
    <property type="match status" value="1"/>
</dbReference>
<feature type="region of interest" description="Disordered" evidence="8">
    <location>
        <begin position="452"/>
        <end position="489"/>
    </location>
</feature>
<keyword evidence="5" id="KW-0547">Nucleotide-binding</keyword>
<evidence type="ECO:0000256" key="4">
    <source>
        <dbReference type="ARBA" id="ARBA00022679"/>
    </source>
</evidence>
<evidence type="ECO:0000256" key="8">
    <source>
        <dbReference type="SAM" id="MobiDB-lite"/>
    </source>
</evidence>
<dbReference type="InterPro" id="IPR036393">
    <property type="entry name" value="AceGlu_kinase-like_sf"/>
</dbReference>
<evidence type="ECO:0000256" key="3">
    <source>
        <dbReference type="ARBA" id="ARBA00022650"/>
    </source>
</evidence>
<dbReference type="HAMAP" id="MF_00456">
    <property type="entry name" value="ProB"/>
    <property type="match status" value="1"/>
</dbReference>
<dbReference type="FunFam" id="3.40.1160.10:FF:000018">
    <property type="entry name" value="Glutamate 5-kinase"/>
    <property type="match status" value="1"/>
</dbReference>
<dbReference type="InterPro" id="IPR041739">
    <property type="entry name" value="G5K_ProB"/>
</dbReference>
<keyword evidence="4" id="KW-0808">Transferase</keyword>
<organism evidence="10">
    <name type="scientific">Chlamydomonas euryale</name>
    <dbReference type="NCBI Taxonomy" id="1486919"/>
    <lineage>
        <taxon>Eukaryota</taxon>
        <taxon>Viridiplantae</taxon>
        <taxon>Chlorophyta</taxon>
        <taxon>core chlorophytes</taxon>
        <taxon>Chlorophyceae</taxon>
        <taxon>CS clade</taxon>
        <taxon>Chlamydomonadales</taxon>
        <taxon>Chlamydomonadaceae</taxon>
        <taxon>Chlamydomonas</taxon>
    </lineage>
</organism>
<dbReference type="PRINTS" id="PR00474">
    <property type="entry name" value="GLU5KINASE"/>
</dbReference>
<dbReference type="PROSITE" id="PS00902">
    <property type="entry name" value="GLUTAMATE_5_KINASE"/>
    <property type="match status" value="1"/>
</dbReference>
<feature type="region of interest" description="Disordered" evidence="8">
    <location>
        <begin position="604"/>
        <end position="636"/>
    </location>
</feature>
<protein>
    <recommendedName>
        <fullName evidence="9">Aspartate/glutamate/uridylate kinase domain-containing protein</fullName>
    </recommendedName>
</protein>
<evidence type="ECO:0000256" key="6">
    <source>
        <dbReference type="ARBA" id="ARBA00022777"/>
    </source>
</evidence>
<dbReference type="GO" id="GO:0004349">
    <property type="term" value="F:glutamate 5-kinase activity"/>
    <property type="evidence" value="ECO:0007669"/>
    <property type="project" value="InterPro"/>
</dbReference>
<evidence type="ECO:0000313" key="10">
    <source>
        <dbReference type="EMBL" id="CAD8298981.1"/>
    </source>
</evidence>
<dbReference type="InterPro" id="IPR001048">
    <property type="entry name" value="Asp/Glu/Uridylate_kinase"/>
</dbReference>
<dbReference type="SUPFAM" id="SSF53633">
    <property type="entry name" value="Carbamate kinase-like"/>
    <property type="match status" value="1"/>
</dbReference>
<name>A0A7R9VL17_9CHLO</name>
<feature type="domain" description="Aspartate/glutamate/uridylate kinase" evidence="9">
    <location>
        <begin position="51"/>
        <end position="280"/>
    </location>
</feature>
<sequence length="636" mass="66459">MHQPIPTSSGNHYRESPAATRSPSPGLRHHYMRPAASSSNIKELVGFQGQIIVLKVGTSSLVDPEQSRFNLSAFARIVETVKRLHEMGHYVILISSGAVAMGCHRLNLELRPHDLAKKQALAAIGQGHLMKFWEDFLHSVGLTCAQVLVTLENVSVRGQYLNVRNTFTELLAYGVVPIVNENDCISVAELKFGDNDTLAAHVAALVNANWLFLMTDVDHLYTANPKTNPDAEPIYEVRDITSLDVDTSEGEGSQWGTGGMATKLTAARIGTAAGVTVVIMSAAAPELVMDAICATPAAAAATPADAEMQPQLRGRRGASLGSCGAAARVGTTFLPIAGATKGRKRWILSVPVRGALVLKPGVADAVSGDTFESVSWSQVLHVDGDFFPHDAVRLVDGCSGAAFARALVSVSAKELRATLESGHWARDDFELDAEVVPTDNIVMLAAARGSRLGGGGGGSGEASPRRARRASSSASDTASGGLPGDAAADDDAAATGEAVAAAAAAAAVHVCLHGDDAAAADVAELLLPCADLHLEFLETRAKRSDAERLKQKMLEMHLTADAAPQIASVAVAVHDAEEAHASERDGCAMLSHAAAKLLARMSARAAHHHGGNRGPSIPVAGGRRTSARQPAMALPV</sequence>
<keyword evidence="1" id="KW-0963">Cytoplasm</keyword>
<dbReference type="Gene3D" id="2.30.130.10">
    <property type="entry name" value="PUA domain"/>
    <property type="match status" value="1"/>
</dbReference>
<keyword evidence="3" id="KW-0641">Proline biosynthesis</keyword>
<dbReference type="InterPro" id="IPR005715">
    <property type="entry name" value="Glu_5kinase/COase_Synthase"/>
</dbReference>
<dbReference type="GO" id="GO:0005524">
    <property type="term" value="F:ATP binding"/>
    <property type="evidence" value="ECO:0007669"/>
    <property type="project" value="UniProtKB-KW"/>
</dbReference>
<dbReference type="GO" id="GO:0003723">
    <property type="term" value="F:RNA binding"/>
    <property type="evidence" value="ECO:0007669"/>
    <property type="project" value="InterPro"/>
</dbReference>
<feature type="compositionally biased region" description="Polar residues" evidence="8">
    <location>
        <begin position="1"/>
        <end position="11"/>
    </location>
</feature>
<keyword evidence="6" id="KW-0418">Kinase</keyword>
<gene>
    <name evidence="10" type="ORF">CEUR00632_LOCUS14837</name>
</gene>
<dbReference type="PANTHER" id="PTHR43654:SF3">
    <property type="entry name" value="GLUTAMATE 5-KINASE"/>
    <property type="match status" value="1"/>
</dbReference>
<dbReference type="CDD" id="cd04242">
    <property type="entry name" value="AAK_G5K_ProB"/>
    <property type="match status" value="1"/>
</dbReference>
<dbReference type="Gene3D" id="3.40.1160.10">
    <property type="entry name" value="Acetylglutamate kinase-like"/>
    <property type="match status" value="2"/>
</dbReference>
<accession>A0A7R9VL17</accession>
<evidence type="ECO:0000256" key="5">
    <source>
        <dbReference type="ARBA" id="ARBA00022741"/>
    </source>
</evidence>
<dbReference type="InterPro" id="IPR036974">
    <property type="entry name" value="PUA_sf"/>
</dbReference>
<dbReference type="Pfam" id="PF00696">
    <property type="entry name" value="AA_kinase"/>
    <property type="match status" value="1"/>
</dbReference>
<evidence type="ECO:0000256" key="2">
    <source>
        <dbReference type="ARBA" id="ARBA00022605"/>
    </source>
</evidence>
<reference evidence="10" key="1">
    <citation type="submission" date="2021-01" db="EMBL/GenBank/DDBJ databases">
        <authorList>
            <person name="Corre E."/>
            <person name="Pelletier E."/>
            <person name="Niang G."/>
            <person name="Scheremetjew M."/>
            <person name="Finn R."/>
            <person name="Kale V."/>
            <person name="Holt S."/>
            <person name="Cochrane G."/>
            <person name="Meng A."/>
            <person name="Brown T."/>
            <person name="Cohen L."/>
        </authorList>
    </citation>
    <scope>NUCLEOTIDE SEQUENCE</scope>
    <source>
        <strain evidence="10">CCMP219</strain>
    </source>
</reference>
<keyword evidence="2" id="KW-0028">Amino-acid biosynthesis</keyword>
<dbReference type="EMBL" id="HBEC01031991">
    <property type="protein sequence ID" value="CAD8298981.1"/>
    <property type="molecule type" value="Transcribed_RNA"/>
</dbReference>
<keyword evidence="7" id="KW-0067">ATP-binding</keyword>
<dbReference type="GO" id="GO:0009084">
    <property type="term" value="P:glutamine family amino acid biosynthetic process"/>
    <property type="evidence" value="ECO:0007669"/>
    <property type="project" value="UniProtKB-ARBA"/>
</dbReference>
<dbReference type="PANTHER" id="PTHR43654">
    <property type="entry name" value="GLUTAMATE 5-KINASE"/>
    <property type="match status" value="1"/>
</dbReference>
<feature type="region of interest" description="Disordered" evidence="8">
    <location>
        <begin position="1"/>
        <end position="32"/>
    </location>
</feature>
<feature type="compositionally biased region" description="Low complexity" evidence="8">
    <location>
        <begin position="470"/>
        <end position="486"/>
    </location>
</feature>
<dbReference type="GO" id="GO:0005829">
    <property type="term" value="C:cytosol"/>
    <property type="evidence" value="ECO:0007669"/>
    <property type="project" value="TreeGrafter"/>
</dbReference>
<dbReference type="InterPro" id="IPR019797">
    <property type="entry name" value="Glutamate_5-kinase_CS"/>
</dbReference>
<dbReference type="AlphaFoldDB" id="A0A7R9VL17"/>
<evidence type="ECO:0000256" key="1">
    <source>
        <dbReference type="ARBA" id="ARBA00022490"/>
    </source>
</evidence>
<evidence type="ECO:0000256" key="7">
    <source>
        <dbReference type="ARBA" id="ARBA00022840"/>
    </source>
</evidence>
<dbReference type="InterPro" id="IPR001057">
    <property type="entry name" value="Glu/AcGlu_kinase"/>
</dbReference>
<dbReference type="NCBIfam" id="TIGR01027">
    <property type="entry name" value="proB"/>
    <property type="match status" value="1"/>
</dbReference>
<evidence type="ECO:0000259" key="9">
    <source>
        <dbReference type="Pfam" id="PF00696"/>
    </source>
</evidence>
<proteinExistence type="inferred from homology"/>